<gene>
    <name evidence="3" type="ORF">ET996_07175</name>
</gene>
<dbReference type="OrthoDB" id="116480at2"/>
<dbReference type="PIRSF" id="PIRSF009160">
    <property type="entry name" value="UCP009160"/>
    <property type="match status" value="1"/>
</dbReference>
<evidence type="ECO:0000313" key="3">
    <source>
        <dbReference type="EMBL" id="TBT95121.1"/>
    </source>
</evidence>
<feature type="transmembrane region" description="Helical" evidence="2">
    <location>
        <begin position="200"/>
        <end position="223"/>
    </location>
</feature>
<feature type="transmembrane region" description="Helical" evidence="2">
    <location>
        <begin position="275"/>
        <end position="297"/>
    </location>
</feature>
<feature type="transmembrane region" description="Helical" evidence="2">
    <location>
        <begin position="112"/>
        <end position="132"/>
    </location>
</feature>
<organism evidence="3 4">
    <name type="scientific">Propioniciclava tarda</name>
    <dbReference type="NCBI Taxonomy" id="433330"/>
    <lineage>
        <taxon>Bacteria</taxon>
        <taxon>Bacillati</taxon>
        <taxon>Actinomycetota</taxon>
        <taxon>Actinomycetes</taxon>
        <taxon>Propionibacteriales</taxon>
        <taxon>Propionibacteriaceae</taxon>
        <taxon>Propioniciclava</taxon>
    </lineage>
</organism>
<dbReference type="Pfam" id="PF12811">
    <property type="entry name" value="BaxI_1"/>
    <property type="match status" value="1"/>
</dbReference>
<reference evidence="3 4" key="1">
    <citation type="submission" date="2019-01" db="EMBL/GenBank/DDBJ databases">
        <title>Lactibacter flavus gen. nov., sp. nov., a novel bacterium of the family Propionibacteriaceae isolated from raw milk and dairy products.</title>
        <authorList>
            <person name="Huptas C."/>
            <person name="Wenning M."/>
            <person name="Breitenwieser F."/>
            <person name="Doll E."/>
            <person name="Von Neubeck M."/>
            <person name="Busse H.-J."/>
            <person name="Scherer S."/>
        </authorList>
    </citation>
    <scope>NUCLEOTIDE SEQUENCE [LARGE SCALE GENOMIC DNA]</scope>
    <source>
        <strain evidence="3 4">DSM 22130</strain>
    </source>
</reference>
<feature type="transmembrane region" description="Helical" evidence="2">
    <location>
        <begin position="166"/>
        <end position="188"/>
    </location>
</feature>
<evidence type="ECO:0000256" key="1">
    <source>
        <dbReference type="SAM" id="MobiDB-lite"/>
    </source>
</evidence>
<evidence type="ECO:0000313" key="4">
    <source>
        <dbReference type="Proteomes" id="UP000291933"/>
    </source>
</evidence>
<dbReference type="SUPFAM" id="SSF81995">
    <property type="entry name" value="beta-sandwich domain of Sec23/24"/>
    <property type="match status" value="1"/>
</dbReference>
<keyword evidence="2" id="KW-0812">Transmembrane</keyword>
<keyword evidence="2" id="KW-1133">Transmembrane helix</keyword>
<feature type="transmembrane region" description="Helical" evidence="2">
    <location>
        <begin position="85"/>
        <end position="106"/>
    </location>
</feature>
<accession>A0A4V2JT71</accession>
<keyword evidence="4" id="KW-1185">Reference proteome</keyword>
<protein>
    <submittedName>
        <fullName evidence="3">Bax inhibitor-1/YccA family protein</fullName>
    </submittedName>
</protein>
<dbReference type="PANTHER" id="PTHR41282:SF1">
    <property type="entry name" value="CONSERVED TRANSMEMBRANE PROTEIN-RELATED"/>
    <property type="match status" value="1"/>
</dbReference>
<dbReference type="PANTHER" id="PTHR41282">
    <property type="entry name" value="CONSERVED TRANSMEMBRANE PROTEIN-RELATED"/>
    <property type="match status" value="1"/>
</dbReference>
<sequence length="300" mass="32243">MRSTNPVLSRPEAFQRSGGQYDQSQYGQAPYGQAPYGQPQSGQPQYGQPYPQQGYQQAPYAPGQYSQPGYTPQAPAQGVMTIEDVLAKSGTIMGALFVVAAITFIFLPMNLLFPAIIVSAIVGFVTVLIVSMRRVVNPAAVLAYSVVEGVFIGALSKMFQTLYPGIVVQAVLATFVAAGVTLAAYKYLRIRVTSQFRKIVTIATIGIAAMYLINLVVSLFGVSTGLVQIGPTAGPLSWLVSAVAVALAVANLIMDFDYIERGVAAQAPASESWRAAFGLTVTMVWLYTELLRILSYFRSN</sequence>
<name>A0A4V2JT71_PROTD</name>
<comment type="caution">
    <text evidence="3">The sequence shown here is derived from an EMBL/GenBank/DDBJ whole genome shotgun (WGS) entry which is preliminary data.</text>
</comment>
<feature type="transmembrane region" description="Helical" evidence="2">
    <location>
        <begin position="235"/>
        <end position="254"/>
    </location>
</feature>
<proteinExistence type="predicted"/>
<keyword evidence="2" id="KW-0472">Membrane</keyword>
<dbReference type="EMBL" id="SDMR01000007">
    <property type="protein sequence ID" value="TBT95121.1"/>
    <property type="molecule type" value="Genomic_DNA"/>
</dbReference>
<feature type="region of interest" description="Disordered" evidence="1">
    <location>
        <begin position="1"/>
        <end position="53"/>
    </location>
</feature>
<dbReference type="InterPro" id="IPR010539">
    <property type="entry name" value="BaxI_1-like"/>
</dbReference>
<dbReference type="AlphaFoldDB" id="A0A4V2JT71"/>
<dbReference type="Proteomes" id="UP000291933">
    <property type="component" value="Unassembled WGS sequence"/>
</dbReference>
<evidence type="ECO:0000256" key="2">
    <source>
        <dbReference type="SAM" id="Phobius"/>
    </source>
</evidence>
<feature type="compositionally biased region" description="Low complexity" evidence="1">
    <location>
        <begin position="15"/>
        <end position="53"/>
    </location>
</feature>
<feature type="transmembrane region" description="Helical" evidence="2">
    <location>
        <begin position="139"/>
        <end position="160"/>
    </location>
</feature>